<name>A0A653C995_CALMS</name>
<dbReference type="EMBL" id="CAACVG010007254">
    <property type="protein sequence ID" value="VEN44492.1"/>
    <property type="molecule type" value="Genomic_DNA"/>
</dbReference>
<evidence type="ECO:0000313" key="3">
    <source>
        <dbReference type="Proteomes" id="UP000410492"/>
    </source>
</evidence>
<keyword evidence="1" id="KW-0812">Transmembrane</keyword>
<gene>
    <name evidence="2" type="ORF">CALMAC_LOCUS7257</name>
</gene>
<dbReference type="Proteomes" id="UP000410492">
    <property type="component" value="Unassembled WGS sequence"/>
</dbReference>
<keyword evidence="1" id="KW-0472">Membrane</keyword>
<dbReference type="AlphaFoldDB" id="A0A653C995"/>
<evidence type="ECO:0000313" key="2">
    <source>
        <dbReference type="EMBL" id="VEN44492.1"/>
    </source>
</evidence>
<sequence length="80" mass="9395">MFYFESVDSASDNEPFSKVKIQCRQAGKSTYLFLCSSTFEELKKILEEGGMYNIHFFIYFLLTFSLFHSMKKIMFFIATA</sequence>
<reference evidence="2 3" key="1">
    <citation type="submission" date="2019-01" db="EMBL/GenBank/DDBJ databases">
        <authorList>
            <person name="Sayadi A."/>
        </authorList>
    </citation>
    <scope>NUCLEOTIDE SEQUENCE [LARGE SCALE GENOMIC DNA]</scope>
</reference>
<keyword evidence="3" id="KW-1185">Reference proteome</keyword>
<organism evidence="2 3">
    <name type="scientific">Callosobruchus maculatus</name>
    <name type="common">Southern cowpea weevil</name>
    <name type="synonym">Pulse bruchid</name>
    <dbReference type="NCBI Taxonomy" id="64391"/>
    <lineage>
        <taxon>Eukaryota</taxon>
        <taxon>Metazoa</taxon>
        <taxon>Ecdysozoa</taxon>
        <taxon>Arthropoda</taxon>
        <taxon>Hexapoda</taxon>
        <taxon>Insecta</taxon>
        <taxon>Pterygota</taxon>
        <taxon>Neoptera</taxon>
        <taxon>Endopterygota</taxon>
        <taxon>Coleoptera</taxon>
        <taxon>Polyphaga</taxon>
        <taxon>Cucujiformia</taxon>
        <taxon>Chrysomeloidea</taxon>
        <taxon>Chrysomelidae</taxon>
        <taxon>Bruchinae</taxon>
        <taxon>Bruchini</taxon>
        <taxon>Callosobruchus</taxon>
    </lineage>
</organism>
<accession>A0A653C995</accession>
<evidence type="ECO:0000256" key="1">
    <source>
        <dbReference type="SAM" id="Phobius"/>
    </source>
</evidence>
<keyword evidence="1" id="KW-1133">Transmembrane helix</keyword>
<protein>
    <submittedName>
        <fullName evidence="2">Uncharacterized protein</fullName>
    </submittedName>
</protein>
<proteinExistence type="predicted"/>
<feature type="transmembrane region" description="Helical" evidence="1">
    <location>
        <begin position="50"/>
        <end position="67"/>
    </location>
</feature>